<organism evidence="2 3">
    <name type="scientific">Streptomyces ipomoeae 91-03</name>
    <dbReference type="NCBI Taxonomy" id="698759"/>
    <lineage>
        <taxon>Bacteria</taxon>
        <taxon>Bacillati</taxon>
        <taxon>Actinomycetota</taxon>
        <taxon>Actinomycetes</taxon>
        <taxon>Kitasatosporales</taxon>
        <taxon>Streptomycetaceae</taxon>
        <taxon>Streptomyces</taxon>
    </lineage>
</organism>
<dbReference type="PATRIC" id="fig|698759.3.peg.8962"/>
<evidence type="ECO:0000256" key="1">
    <source>
        <dbReference type="SAM" id="MobiDB-lite"/>
    </source>
</evidence>
<gene>
    <name evidence="2" type="ORF">STRIP9103_02553</name>
</gene>
<feature type="compositionally biased region" description="Low complexity" evidence="1">
    <location>
        <begin position="434"/>
        <end position="465"/>
    </location>
</feature>
<evidence type="ECO:0000313" key="3">
    <source>
        <dbReference type="Proteomes" id="UP000010411"/>
    </source>
</evidence>
<evidence type="ECO:0008006" key="4">
    <source>
        <dbReference type="Google" id="ProtNLM"/>
    </source>
</evidence>
<evidence type="ECO:0000313" key="2">
    <source>
        <dbReference type="EMBL" id="EKX60316.1"/>
    </source>
</evidence>
<feature type="compositionally biased region" description="Basic and acidic residues" evidence="1">
    <location>
        <begin position="227"/>
        <end position="239"/>
    </location>
</feature>
<protein>
    <recommendedName>
        <fullName evidence="4">ISKra4 family transposase</fullName>
    </recommendedName>
</protein>
<dbReference type="EMBL" id="AEJC01000665">
    <property type="protein sequence ID" value="EKX60316.1"/>
    <property type="molecule type" value="Genomic_DNA"/>
</dbReference>
<accession>L1KHQ6</accession>
<feature type="region of interest" description="Disordered" evidence="1">
    <location>
        <begin position="382"/>
        <end position="483"/>
    </location>
</feature>
<sequence length="483" mass="50918">MPGVRLAGGDGRQQWVPAVDRGFGLQHAGVEVVDAAGAGRSRIERDRHRRLATVFGKVTVVRIAYRGTGVADLRPADAALNLPDAMHSHGLARLTAIESARGGFAGACERINAVTGSGIGHRQVQEFAVGAAGDIDAFCDALVPAPCTDTTPLILSVDGKGVVIRPEALREDTAKAAAAKGGNAMKTRLASGEKHGRKRMATLGAVYDAEPAPHTVDDIIADPDRQDDAAHNAAPERRQGPKARSKWLCGSVNDTAAQVVAAVFDQAEHRGPGHRRPWVVLVGGARHQIDLIKAEALQRGVDVHIIVDLIHVLEYLWRAAWCLHDGGDASAESWVAHHARVLLGGGVQQTAAAPGAAACTAGLRGTQRKSIDEAVNYLTGKAEHLRSTPPLNAAGRSPPESSREHADTWSKTAWTSPAPTEACPELKPYSNCVPSAPMATSTPTGPGTSSRSSSATTRRATATRSYPPPDRQHPQKICTLRSS</sequence>
<dbReference type="Proteomes" id="UP000010411">
    <property type="component" value="Unassembled WGS sequence"/>
</dbReference>
<name>L1KHQ6_9ACTN</name>
<proteinExistence type="predicted"/>
<feature type="region of interest" description="Disordered" evidence="1">
    <location>
        <begin position="227"/>
        <end position="246"/>
    </location>
</feature>
<dbReference type="AlphaFoldDB" id="L1KHQ6"/>
<keyword evidence="3" id="KW-1185">Reference proteome</keyword>
<feature type="compositionally biased region" description="Polar residues" evidence="1">
    <location>
        <begin position="409"/>
        <end position="418"/>
    </location>
</feature>
<comment type="caution">
    <text evidence="2">The sequence shown here is derived from an EMBL/GenBank/DDBJ whole genome shotgun (WGS) entry which is preliminary data.</text>
</comment>
<reference evidence="2 3" key="1">
    <citation type="submission" date="2012-11" db="EMBL/GenBank/DDBJ databases">
        <authorList>
            <person name="Huguet-Tapia J.C."/>
            <person name="Durkin A.S."/>
            <person name="Pettis G.S."/>
            <person name="Badger J.H."/>
        </authorList>
    </citation>
    <scope>NUCLEOTIDE SEQUENCE [LARGE SCALE GENOMIC DNA]</scope>
    <source>
        <strain evidence="2 3">91-03</strain>
    </source>
</reference>